<feature type="compositionally biased region" description="Low complexity" evidence="1">
    <location>
        <begin position="46"/>
        <end position="58"/>
    </location>
</feature>
<comment type="caution">
    <text evidence="2">The sequence shown here is derived from an EMBL/GenBank/DDBJ whole genome shotgun (WGS) entry which is preliminary data.</text>
</comment>
<dbReference type="RefSeq" id="WP_378025024.1">
    <property type="nucleotide sequence ID" value="NZ_JBHSKG010000030.1"/>
</dbReference>
<accession>A0ABV9ZR35</accession>
<reference evidence="3" key="1">
    <citation type="journal article" date="2019" name="Int. J. Syst. Evol. Microbiol.">
        <title>The Global Catalogue of Microorganisms (GCM) 10K type strain sequencing project: providing services to taxonomists for standard genome sequencing and annotation.</title>
        <authorList>
            <consortium name="The Broad Institute Genomics Platform"/>
            <consortium name="The Broad Institute Genome Sequencing Center for Infectious Disease"/>
            <person name="Wu L."/>
            <person name="Ma J."/>
        </authorList>
    </citation>
    <scope>NUCLEOTIDE SEQUENCE [LARGE SCALE GENOMIC DNA]</scope>
    <source>
        <strain evidence="3">XZYJ18</strain>
    </source>
</reference>
<evidence type="ECO:0000313" key="3">
    <source>
        <dbReference type="Proteomes" id="UP001596175"/>
    </source>
</evidence>
<evidence type="ECO:0000256" key="1">
    <source>
        <dbReference type="SAM" id="MobiDB-lite"/>
    </source>
</evidence>
<sequence>MAVWEEHLVDPRQPRVLPGLLERAGFRVVDRQLISLFNPNYEEDSYSAGTTMSSATSSPVGRGSLLTT</sequence>
<dbReference type="Proteomes" id="UP001596175">
    <property type="component" value="Unassembled WGS sequence"/>
</dbReference>
<keyword evidence="3" id="KW-1185">Reference proteome</keyword>
<feature type="region of interest" description="Disordered" evidence="1">
    <location>
        <begin position="45"/>
        <end position="68"/>
    </location>
</feature>
<dbReference type="EMBL" id="JBHSKG010000030">
    <property type="protein sequence ID" value="MFC5142940.1"/>
    <property type="molecule type" value="Genomic_DNA"/>
</dbReference>
<name>A0ABV9ZR35_9PSEU</name>
<evidence type="ECO:0000313" key="2">
    <source>
        <dbReference type="EMBL" id="MFC5142940.1"/>
    </source>
</evidence>
<proteinExistence type="predicted"/>
<protein>
    <submittedName>
        <fullName evidence="2">Uncharacterized protein</fullName>
    </submittedName>
</protein>
<organism evidence="2 3">
    <name type="scientific">Actinomycetospora rhizophila</name>
    <dbReference type="NCBI Taxonomy" id="1416876"/>
    <lineage>
        <taxon>Bacteria</taxon>
        <taxon>Bacillati</taxon>
        <taxon>Actinomycetota</taxon>
        <taxon>Actinomycetes</taxon>
        <taxon>Pseudonocardiales</taxon>
        <taxon>Pseudonocardiaceae</taxon>
        <taxon>Actinomycetospora</taxon>
    </lineage>
</organism>
<gene>
    <name evidence="2" type="ORF">ACFPK1_32285</name>
</gene>